<feature type="region of interest" description="Disordered" evidence="1">
    <location>
        <begin position="23"/>
        <end position="61"/>
    </location>
</feature>
<evidence type="ECO:0000256" key="2">
    <source>
        <dbReference type="SAM" id="SignalP"/>
    </source>
</evidence>
<proteinExistence type="predicted"/>
<dbReference type="OrthoDB" id="10307043at2759"/>
<gene>
    <name evidence="3" type="ORF">CDD80_4456</name>
</gene>
<keyword evidence="2" id="KW-0732">Signal</keyword>
<sequence>MKLSAALTATLVGLTTATPLPSQALSARGLPGAPSNHEAFTPPGVTRAMPRGPVNVPDPYGARSVGNPGFWINPPQGMALRADGRAPVNIRFQQQPNYVRYRQDMVAQQRPGGDGGRNGAFARG</sequence>
<keyword evidence="4" id="KW-1185">Reference proteome</keyword>
<reference evidence="3 4" key="1">
    <citation type="submission" date="2017-06" db="EMBL/GenBank/DDBJ databases">
        <title>Ant-infecting Ophiocordyceps genomes reveal a high diversity of potential behavioral manipulation genes and a possible major role for enterotoxins.</title>
        <authorList>
            <person name="De Bekker C."/>
            <person name="Evans H.C."/>
            <person name="Brachmann A."/>
            <person name="Hughes D.P."/>
        </authorList>
    </citation>
    <scope>NUCLEOTIDE SEQUENCE [LARGE SCALE GENOMIC DNA]</scope>
    <source>
        <strain evidence="3 4">Map16</strain>
    </source>
</reference>
<dbReference type="AlphaFoldDB" id="A0A2C5ZHT9"/>
<organism evidence="3 4">
    <name type="scientific">Ophiocordyceps camponoti-rufipedis</name>
    <dbReference type="NCBI Taxonomy" id="2004952"/>
    <lineage>
        <taxon>Eukaryota</taxon>
        <taxon>Fungi</taxon>
        <taxon>Dikarya</taxon>
        <taxon>Ascomycota</taxon>
        <taxon>Pezizomycotina</taxon>
        <taxon>Sordariomycetes</taxon>
        <taxon>Hypocreomycetidae</taxon>
        <taxon>Hypocreales</taxon>
        <taxon>Ophiocordycipitaceae</taxon>
        <taxon>Ophiocordyceps</taxon>
    </lineage>
</organism>
<evidence type="ECO:0000313" key="4">
    <source>
        <dbReference type="Proteomes" id="UP000226431"/>
    </source>
</evidence>
<name>A0A2C5ZHT9_9HYPO</name>
<accession>A0A2C5ZHT9</accession>
<feature type="chain" id="PRO_5012293286" evidence="2">
    <location>
        <begin position="18"/>
        <end position="124"/>
    </location>
</feature>
<feature type="region of interest" description="Disordered" evidence="1">
    <location>
        <begin position="105"/>
        <end position="124"/>
    </location>
</feature>
<comment type="caution">
    <text evidence="3">The sequence shown here is derived from an EMBL/GenBank/DDBJ whole genome shotgun (WGS) entry which is preliminary data.</text>
</comment>
<evidence type="ECO:0000256" key="1">
    <source>
        <dbReference type="SAM" id="MobiDB-lite"/>
    </source>
</evidence>
<dbReference type="Proteomes" id="UP000226431">
    <property type="component" value="Unassembled WGS sequence"/>
</dbReference>
<evidence type="ECO:0000313" key="3">
    <source>
        <dbReference type="EMBL" id="PHH79576.1"/>
    </source>
</evidence>
<protein>
    <submittedName>
        <fullName evidence="3">Uncharacterized protein</fullName>
    </submittedName>
</protein>
<dbReference type="EMBL" id="NJES01000041">
    <property type="protein sequence ID" value="PHH79576.1"/>
    <property type="molecule type" value="Genomic_DNA"/>
</dbReference>
<feature type="signal peptide" evidence="2">
    <location>
        <begin position="1"/>
        <end position="17"/>
    </location>
</feature>